<proteinExistence type="predicted"/>
<gene>
    <name evidence="2" type="primary">IRAK1_1</name>
    <name evidence="2" type="ORF">SK128_018532</name>
</gene>
<evidence type="ECO:0000313" key="2">
    <source>
        <dbReference type="EMBL" id="KAK7068444.1"/>
    </source>
</evidence>
<dbReference type="GO" id="GO:0007165">
    <property type="term" value="P:signal transduction"/>
    <property type="evidence" value="ECO:0007669"/>
    <property type="project" value="InterPro"/>
</dbReference>
<dbReference type="InterPro" id="IPR037924">
    <property type="entry name" value="Pelle_death"/>
</dbReference>
<dbReference type="CDD" id="cd08307">
    <property type="entry name" value="Death_Pelle"/>
    <property type="match status" value="1"/>
</dbReference>
<keyword evidence="2" id="KW-0675">Receptor</keyword>
<sequence length="244" mass="28048">MGDDNENSFFYVYDLPYTERMDLCGILDTNNAWEELGGKYMGFSLEDRNKFRRAEYSDRSPSDRMLQEWGQKNHTVIELFEYLFDMKHFQAMRAIKKCVPEKYHILFDMRKQYKSLLEVFQNIKATNVSQGALGGVNAGSKSSLSLPYQDPNRFQQQQQQYSEGNSISEGATALVSPAMKYGHENLNDVTTSACRQLSPSKVPEIFLNPATSNVLHNHQYMKDRCSGKSNFQSERKIINNEICG</sequence>
<dbReference type="EMBL" id="JAXCGZ010017244">
    <property type="protein sequence ID" value="KAK7068444.1"/>
    <property type="molecule type" value="Genomic_DNA"/>
</dbReference>
<dbReference type="SUPFAM" id="SSF47986">
    <property type="entry name" value="DEATH domain"/>
    <property type="match status" value="1"/>
</dbReference>
<comment type="caution">
    <text evidence="2">The sequence shown here is derived from an EMBL/GenBank/DDBJ whole genome shotgun (WGS) entry which is preliminary data.</text>
</comment>
<dbReference type="InterPro" id="IPR011029">
    <property type="entry name" value="DEATH-like_dom_sf"/>
</dbReference>
<evidence type="ECO:0000259" key="1">
    <source>
        <dbReference type="Pfam" id="PF00531"/>
    </source>
</evidence>
<feature type="domain" description="Death" evidence="1">
    <location>
        <begin position="20"/>
        <end position="97"/>
    </location>
</feature>
<protein>
    <submittedName>
        <fullName evidence="2">Interleukin-1 receptor-associated kinase 1</fullName>
        <ecNumber evidence="2">2.7.11.1</ecNumber>
    </submittedName>
</protein>
<keyword evidence="3" id="KW-1185">Reference proteome</keyword>
<keyword evidence="2" id="KW-0808">Transferase</keyword>
<dbReference type="GO" id="GO:0004674">
    <property type="term" value="F:protein serine/threonine kinase activity"/>
    <property type="evidence" value="ECO:0007669"/>
    <property type="project" value="UniProtKB-EC"/>
</dbReference>
<name>A0AAN8WW46_HALRR</name>
<accession>A0AAN8WW46</accession>
<keyword evidence="2" id="KW-0418">Kinase</keyword>
<dbReference type="Pfam" id="PF00531">
    <property type="entry name" value="Death"/>
    <property type="match status" value="1"/>
</dbReference>
<dbReference type="EC" id="2.7.11.1" evidence="2"/>
<dbReference type="AlphaFoldDB" id="A0AAN8WW46"/>
<dbReference type="FunFam" id="1.10.533.10:FF:000094">
    <property type="entry name" value="Interleukin-1 receptor-associated kinase"/>
    <property type="match status" value="1"/>
</dbReference>
<organism evidence="2 3">
    <name type="scientific">Halocaridina rubra</name>
    <name type="common">Hawaiian red shrimp</name>
    <dbReference type="NCBI Taxonomy" id="373956"/>
    <lineage>
        <taxon>Eukaryota</taxon>
        <taxon>Metazoa</taxon>
        <taxon>Ecdysozoa</taxon>
        <taxon>Arthropoda</taxon>
        <taxon>Crustacea</taxon>
        <taxon>Multicrustacea</taxon>
        <taxon>Malacostraca</taxon>
        <taxon>Eumalacostraca</taxon>
        <taxon>Eucarida</taxon>
        <taxon>Decapoda</taxon>
        <taxon>Pleocyemata</taxon>
        <taxon>Caridea</taxon>
        <taxon>Atyoidea</taxon>
        <taxon>Atyidae</taxon>
        <taxon>Halocaridina</taxon>
    </lineage>
</organism>
<dbReference type="InterPro" id="IPR000488">
    <property type="entry name" value="Death_dom"/>
</dbReference>
<reference evidence="2 3" key="1">
    <citation type="submission" date="2023-11" db="EMBL/GenBank/DDBJ databases">
        <title>Halocaridina rubra genome assembly.</title>
        <authorList>
            <person name="Smith C."/>
        </authorList>
    </citation>
    <scope>NUCLEOTIDE SEQUENCE [LARGE SCALE GENOMIC DNA]</scope>
    <source>
        <strain evidence="2">EP-1</strain>
        <tissue evidence="2">Whole</tissue>
    </source>
</reference>
<dbReference type="Proteomes" id="UP001381693">
    <property type="component" value="Unassembled WGS sequence"/>
</dbReference>
<evidence type="ECO:0000313" key="3">
    <source>
        <dbReference type="Proteomes" id="UP001381693"/>
    </source>
</evidence>
<dbReference type="Gene3D" id="1.10.533.10">
    <property type="entry name" value="Death Domain, Fas"/>
    <property type="match status" value="1"/>
</dbReference>